<feature type="chain" id="PRO_5047195879" evidence="1">
    <location>
        <begin position="24"/>
        <end position="790"/>
    </location>
</feature>
<evidence type="ECO:0000313" key="2">
    <source>
        <dbReference type="EMBL" id="WPJ94653.1"/>
    </source>
</evidence>
<evidence type="ECO:0000256" key="1">
    <source>
        <dbReference type="SAM" id="SignalP"/>
    </source>
</evidence>
<gene>
    <name evidence="2" type="ORF">SH580_14555</name>
</gene>
<dbReference type="Pfam" id="PF16126">
    <property type="entry name" value="DUF4838"/>
    <property type="match status" value="1"/>
</dbReference>
<keyword evidence="3" id="KW-1185">Reference proteome</keyword>
<name>A0ABZ0RGK2_9BACT</name>
<protein>
    <submittedName>
        <fullName evidence="2">DUF4838 domain-containing protein</fullName>
    </submittedName>
</protein>
<dbReference type="PANTHER" id="PTHR47406:SF2">
    <property type="entry name" value="ALPHA GLUCURONIDASE N-TERMINAL DOMAIN-CONTAINING PROTEIN"/>
    <property type="match status" value="1"/>
</dbReference>
<dbReference type="InterPro" id="IPR032287">
    <property type="entry name" value="DUF4838"/>
</dbReference>
<reference evidence="2 3" key="1">
    <citation type="submission" date="2023-11" db="EMBL/GenBank/DDBJ databases">
        <title>Coraliomargarita sp. nov., isolated from marine algae.</title>
        <authorList>
            <person name="Lee J.K."/>
            <person name="Baek J.H."/>
            <person name="Kim J.M."/>
            <person name="Choi D.G."/>
            <person name="Jeon C.O."/>
        </authorList>
    </citation>
    <scope>NUCLEOTIDE SEQUENCE [LARGE SCALE GENOMIC DNA]</scope>
    <source>
        <strain evidence="2 3">J2-16</strain>
    </source>
</reference>
<accession>A0ABZ0RGK2</accession>
<evidence type="ECO:0000313" key="3">
    <source>
        <dbReference type="Proteomes" id="UP001324993"/>
    </source>
</evidence>
<organism evidence="2 3">
    <name type="scientific">Coraliomargarita algicola</name>
    <dbReference type="NCBI Taxonomy" id="3092156"/>
    <lineage>
        <taxon>Bacteria</taxon>
        <taxon>Pseudomonadati</taxon>
        <taxon>Verrucomicrobiota</taxon>
        <taxon>Opitutia</taxon>
        <taxon>Puniceicoccales</taxon>
        <taxon>Coraliomargaritaceae</taxon>
        <taxon>Coraliomargarita</taxon>
    </lineage>
</organism>
<dbReference type="EMBL" id="CP138858">
    <property type="protein sequence ID" value="WPJ94653.1"/>
    <property type="molecule type" value="Genomic_DNA"/>
</dbReference>
<dbReference type="PANTHER" id="PTHR47406">
    <property type="entry name" value="COAGULATION FACTOR 5/8 TYPE, C-TERMINAL"/>
    <property type="match status" value="1"/>
</dbReference>
<proteinExistence type="predicted"/>
<dbReference type="RefSeq" id="WP_319831569.1">
    <property type="nucleotide sequence ID" value="NZ_CP138858.1"/>
</dbReference>
<dbReference type="Proteomes" id="UP001324993">
    <property type="component" value="Chromosome"/>
</dbReference>
<keyword evidence="1" id="KW-0732">Signal</keyword>
<feature type="signal peptide" evidence="1">
    <location>
        <begin position="1"/>
        <end position="23"/>
    </location>
</feature>
<sequence>MLKLNKALPLAFLAATFLQPCVAVLDHRAQSWKPQQAVGSAQLSIADITTIVLPPQMSDELRASVDDLLEQLQVHSGAVPKLVSEGHPKNALYFEHVQDGREGGAFTIQRERTRVIIRSADQSGWRNALYAIMNDLLGARWYWSGDVGFELVPPSQAHFPNRSWREAPAFVQRRFYPVNTDFARRNRLNSVYSFNHNLAKVFNRELFESKPEVFSLVNGRRRAPLGSGATDPQPDFTQPGAVEVAAQAALNHFAEHPDSTSFSLSINDNVLFDTSERTQAAVSPLRYFRGRPDYTNLVFGFMNQVAERVFEVGGAWQTPSGEDRYLTALSYYWTEPAPAIRIHPRVMPVLTSDRAQWHDPDYRQQDKDLIRAWTRSGAERVATWDYYFGAPYPYPRQFNQWIAESLRYMADEGVDVFFSQLPSFWGLDGAKAWLGSELLWDPTQDADALLDEYYACFFGAASGAMRAFYETAEDYRNQHEGAADWIKLYKDESSIALFTPEVLQQMRAYLQVAADNVAAEPDALRYQQRVEVVSEAFRLTELYASFDQSRRALVTACLDGEPSAGIQILLEIFKAADQAYRSYFEGYVGSSSYAPERRSIALGQSNPERLAMGLLQEAPGAFESLSEDPTLKHRDYRARDFLGPALPRVAGWYLDYRASEHFKVEASQHSKLESAGLRLSGADIVSIFRTFPVVEQDAYEFRLTGNWKTSLDNRVNVHVAWLDRDGRSLESEMPLRLPIEHRSQPTTIRLPFVAPDNASDVRLRIVISRQYPGDFLDLSELDFGRVAPKP</sequence>